<proteinExistence type="predicted"/>
<sequence length="84" mass="9789">MKYVEITWITNPTCLSSTWSVFQRAIRTNNDVKSWHNRLNRSAIKSKVALYLVVTLLYKVANALPSQLKMVSEGKLKRRHNRIT</sequence>
<evidence type="ECO:0000313" key="2">
    <source>
        <dbReference type="Proteomes" id="UP001634394"/>
    </source>
</evidence>
<gene>
    <name evidence="1" type="ORF">ACJMK2_005019</name>
</gene>
<dbReference type="AlphaFoldDB" id="A0ABD3VNS9"/>
<comment type="caution">
    <text evidence="1">The sequence shown here is derived from an EMBL/GenBank/DDBJ whole genome shotgun (WGS) entry which is preliminary data.</text>
</comment>
<accession>A0ABD3VNS9</accession>
<name>A0ABD3VNS9_SINWO</name>
<organism evidence="1 2">
    <name type="scientific">Sinanodonta woodiana</name>
    <name type="common">Chinese pond mussel</name>
    <name type="synonym">Anodonta woodiana</name>
    <dbReference type="NCBI Taxonomy" id="1069815"/>
    <lineage>
        <taxon>Eukaryota</taxon>
        <taxon>Metazoa</taxon>
        <taxon>Spiralia</taxon>
        <taxon>Lophotrochozoa</taxon>
        <taxon>Mollusca</taxon>
        <taxon>Bivalvia</taxon>
        <taxon>Autobranchia</taxon>
        <taxon>Heteroconchia</taxon>
        <taxon>Palaeoheterodonta</taxon>
        <taxon>Unionida</taxon>
        <taxon>Unionoidea</taxon>
        <taxon>Unionidae</taxon>
        <taxon>Unioninae</taxon>
        <taxon>Sinanodonta</taxon>
    </lineage>
</organism>
<dbReference type="Proteomes" id="UP001634394">
    <property type="component" value="Unassembled WGS sequence"/>
</dbReference>
<dbReference type="EMBL" id="JBJQND010000010">
    <property type="protein sequence ID" value="KAL3863254.1"/>
    <property type="molecule type" value="Genomic_DNA"/>
</dbReference>
<keyword evidence="2" id="KW-1185">Reference proteome</keyword>
<evidence type="ECO:0000313" key="1">
    <source>
        <dbReference type="EMBL" id="KAL3863254.1"/>
    </source>
</evidence>
<reference evidence="1 2" key="1">
    <citation type="submission" date="2024-11" db="EMBL/GenBank/DDBJ databases">
        <title>Chromosome-level genome assembly of the freshwater bivalve Anodonta woodiana.</title>
        <authorList>
            <person name="Chen X."/>
        </authorList>
    </citation>
    <scope>NUCLEOTIDE SEQUENCE [LARGE SCALE GENOMIC DNA]</scope>
    <source>
        <strain evidence="1">MN2024</strain>
        <tissue evidence="1">Gills</tissue>
    </source>
</reference>
<protein>
    <submittedName>
        <fullName evidence="1">Uncharacterized protein</fullName>
    </submittedName>
</protein>